<reference evidence="2 3" key="1">
    <citation type="journal article" date="2014" name="Genome Biol. Evol.">
        <title>The genome of the myxosporean Thelohanellus kitauei shows adaptations to nutrient acquisition within its fish host.</title>
        <authorList>
            <person name="Yang Y."/>
            <person name="Xiong J."/>
            <person name="Zhou Z."/>
            <person name="Huo F."/>
            <person name="Miao W."/>
            <person name="Ran C."/>
            <person name="Liu Y."/>
            <person name="Zhang J."/>
            <person name="Feng J."/>
            <person name="Wang M."/>
            <person name="Wang M."/>
            <person name="Wang L."/>
            <person name="Yao B."/>
        </authorList>
    </citation>
    <scope>NUCLEOTIDE SEQUENCE [LARGE SCALE GENOMIC DNA]</scope>
    <source>
        <strain evidence="2">Wuqing</strain>
    </source>
</reference>
<comment type="caution">
    <text evidence="2">The sequence shown here is derived from an EMBL/GenBank/DDBJ whole genome shotgun (WGS) entry which is preliminary data.</text>
</comment>
<dbReference type="Proteomes" id="UP000031668">
    <property type="component" value="Unassembled WGS sequence"/>
</dbReference>
<dbReference type="OrthoDB" id="8195004at2759"/>
<name>A0A0C2IFH4_THEKT</name>
<protein>
    <recommendedName>
        <fullName evidence="1">MULE transposase domain-containing protein</fullName>
    </recommendedName>
</protein>
<evidence type="ECO:0000313" key="2">
    <source>
        <dbReference type="EMBL" id="KII64089.1"/>
    </source>
</evidence>
<dbReference type="EMBL" id="JWZT01004451">
    <property type="protein sequence ID" value="KII64089.1"/>
    <property type="molecule type" value="Genomic_DNA"/>
</dbReference>
<sequence length="134" mass="15852">MKNKSYDTYRRIWLKLSEYIDISARTSISDLELASINAFHSVFPEVEINCCFFHFIQCIWRSIQREGLTTQYGNNEILQKHLKILSGLAFVDPEEVTRYYELLEDKTHEVGLSTILRPVLDYMEHNCIGRFIRN</sequence>
<keyword evidence="3" id="KW-1185">Reference proteome</keyword>
<dbReference type="Pfam" id="PF10551">
    <property type="entry name" value="MULE"/>
    <property type="match status" value="1"/>
</dbReference>
<evidence type="ECO:0000259" key="1">
    <source>
        <dbReference type="Pfam" id="PF10551"/>
    </source>
</evidence>
<accession>A0A0C2IFH4</accession>
<dbReference type="InterPro" id="IPR018289">
    <property type="entry name" value="MULE_transposase_dom"/>
</dbReference>
<proteinExistence type="predicted"/>
<dbReference type="AlphaFoldDB" id="A0A0C2IFH4"/>
<feature type="domain" description="MULE transposase" evidence="1">
    <location>
        <begin position="1"/>
        <end position="57"/>
    </location>
</feature>
<gene>
    <name evidence="2" type="ORF">RF11_00830</name>
</gene>
<evidence type="ECO:0000313" key="3">
    <source>
        <dbReference type="Proteomes" id="UP000031668"/>
    </source>
</evidence>
<organism evidence="2 3">
    <name type="scientific">Thelohanellus kitauei</name>
    <name type="common">Myxosporean</name>
    <dbReference type="NCBI Taxonomy" id="669202"/>
    <lineage>
        <taxon>Eukaryota</taxon>
        <taxon>Metazoa</taxon>
        <taxon>Cnidaria</taxon>
        <taxon>Myxozoa</taxon>
        <taxon>Myxosporea</taxon>
        <taxon>Bivalvulida</taxon>
        <taxon>Platysporina</taxon>
        <taxon>Myxobolidae</taxon>
        <taxon>Thelohanellus</taxon>
    </lineage>
</organism>